<keyword evidence="6 11" id="KW-0680">Restriction system</keyword>
<keyword evidence="10 11" id="KW-0238">DNA-binding</keyword>
<dbReference type="PANTHER" id="PTHR30195">
    <property type="entry name" value="TYPE I SITE-SPECIFIC DEOXYRIBONUCLEASE PROTEIN SUBUNIT M AND R"/>
    <property type="match status" value="1"/>
</dbReference>
<protein>
    <recommendedName>
        <fullName evidence="11">Type I restriction enzyme endonuclease subunit</fullName>
        <shortName evidence="11">R protein</shortName>
        <ecNumber evidence="11">3.1.21.3</ecNumber>
    </recommendedName>
    <alternativeName>
        <fullName evidence="11">Type-1 restriction enzyme R protein</fullName>
    </alternativeName>
</protein>
<gene>
    <name evidence="13" type="ORF">F0161_06290</name>
</gene>
<dbReference type="Gene3D" id="1.20.58.910">
    <property type="match status" value="1"/>
</dbReference>
<dbReference type="InterPro" id="IPR004473">
    <property type="entry name" value="Restrct_endonuc_typeI_HsdR"/>
</dbReference>
<dbReference type="AlphaFoldDB" id="A0A5P1X1W9"/>
<keyword evidence="7 13" id="KW-0255">Endonuclease</keyword>
<evidence type="ECO:0000256" key="5">
    <source>
        <dbReference type="ARBA" id="ARBA00022741"/>
    </source>
</evidence>
<organism evidence="13 14">
    <name type="scientific">Paucilactobacillus nenjiangensis</name>
    <dbReference type="NCBI Taxonomy" id="1296540"/>
    <lineage>
        <taxon>Bacteria</taxon>
        <taxon>Bacillati</taxon>
        <taxon>Bacillota</taxon>
        <taxon>Bacilli</taxon>
        <taxon>Lactobacillales</taxon>
        <taxon>Lactobacillaceae</taxon>
        <taxon>Paucilactobacillus</taxon>
    </lineage>
</organism>
<comment type="subunit">
    <text evidence="3 11">The type I restriction/modification system is composed of three polypeptides R, M and S.</text>
</comment>
<keyword evidence="14" id="KW-1185">Reference proteome</keyword>
<reference evidence="13 14" key="1">
    <citation type="submission" date="2019-09" db="EMBL/GenBank/DDBJ databases">
        <title>Complete Genome Sequence of Lactobacillus nenjiangensis SH-Y15, isolated from sauerkraut.</title>
        <authorList>
            <person name="Yang H."/>
        </authorList>
    </citation>
    <scope>NUCLEOTIDE SEQUENCE [LARGE SCALE GENOMIC DNA]</scope>
    <source>
        <strain evidence="13 14">SH-Y15</strain>
    </source>
</reference>
<dbReference type="EMBL" id="CP043939">
    <property type="protein sequence ID" value="QER67503.1"/>
    <property type="molecule type" value="Genomic_DNA"/>
</dbReference>
<dbReference type="InterPro" id="IPR022625">
    <property type="entry name" value="TypeI_RM_Rsu_C"/>
</dbReference>
<dbReference type="SUPFAM" id="SSF52540">
    <property type="entry name" value="P-loop containing nucleoside triphosphate hydrolases"/>
    <property type="match status" value="1"/>
</dbReference>
<proteinExistence type="inferred from homology"/>
<dbReference type="PANTHER" id="PTHR30195:SF16">
    <property type="entry name" value="TYPE I RESTRICTION ENZYME ENDONUCLEASE SUBUNIT"/>
    <property type="match status" value="1"/>
</dbReference>
<sequence>MPAYVVKGELAFENEFIETLTQNGWTYNSELLNATPKMLENHFREILNQNNRDSLKGTEITDSEMADVMRFIGGMSPLEANEFLTNGYRSEISLVRENPEQGKISLKAFWRDDVAGGQMHYEVIKQAIRPGKEDETDSPNRRFDVTLLFNGMPLIQVEEKRVDVTLKAATNQIAKYKSENKYDGLYSMVQLFVALKEDGAKYFANQKSADRFNDKFFFEWLDRGNKAVKNWKQFTTEFLKIPMAHNIISNYTIVNGESLVVLRPYQIHAVVAVREAFAEHKDGYIWHATGSGKTMTAFKVATLLQRNPHNQVVFLSDRKELDNQSGKNFTEFAAGSDDKIFETYRTDDLVKRLKSNDTGVIITTINKMKIAVERHNHEIEAGKKGLLEKVMKRRMVFIVDEAHRSQFGEMQLIIRKAFPSQSWYGFTGTPIFEFNKTAQDQTTESQFGPELHRYDIGNALKDGAILPFNTEYVQMMSASMNGEDLEESQVDDSMYEGDSKAANQYREKVVKWINKNWRKKSVNGQFNALLAVSNIQQAIKFYDLFMEFNKKTDKPLKIGLTYSLNENGDDNQNQRDGLVQAMKDYSMQYMQSESTFTLDNDAAYIDDIAKRTARMEGPYKSLKPEENIDLTIVVARLLTGFDAQRLNSLYMDKMMQYQGLIQAYARTNRVYDKNKSQGNIVVFRRPVMMEERTKDAFEKYAGEGTFKQVFRPDFKDMQEEFKAEVAAVLSYVPTSQDANELTQESTKDKIEFLDRFRSLAKKLQYISSYSEFDWSEQAKEYGISEEEFGFYQGAFQNVKDSIVAEPGDEFVPAEIDFDFDDVVINALLIDREYVLTLAAKYLRAKQDVESDASSKARERVVIANNEYNEALEKLRKSGAEDKAVQVEEYVRETDGKILPDDFDANQDFLSVQYGKKIGAMQSYANEYGADYKYVNRMNTEYEATGDISHESELRNSANMDVALKNGHKYHNVLSFKSALSRSAKDLVVNQLKKYRP</sequence>
<keyword evidence="4" id="KW-0540">Nuclease</keyword>
<dbReference type="GO" id="GO:0003677">
    <property type="term" value="F:DNA binding"/>
    <property type="evidence" value="ECO:0007669"/>
    <property type="project" value="UniProtKB-KW"/>
</dbReference>
<dbReference type="OrthoDB" id="9758243at2"/>
<keyword evidence="8 11" id="KW-0378">Hydrolase</keyword>
<dbReference type="InterPro" id="IPR040980">
    <property type="entry name" value="SWI2_SNF2"/>
</dbReference>
<evidence type="ECO:0000259" key="12">
    <source>
        <dbReference type="PROSITE" id="PS51192"/>
    </source>
</evidence>
<name>A0A5P1X1W9_9LACO</name>
<evidence type="ECO:0000256" key="1">
    <source>
        <dbReference type="ARBA" id="ARBA00000851"/>
    </source>
</evidence>
<dbReference type="Gene3D" id="3.90.1570.50">
    <property type="match status" value="1"/>
</dbReference>
<dbReference type="GO" id="GO:0009035">
    <property type="term" value="F:type I site-specific deoxyribonuclease activity"/>
    <property type="evidence" value="ECO:0007669"/>
    <property type="project" value="UniProtKB-EC"/>
</dbReference>
<accession>A0A5P1X1W9</accession>
<dbReference type="NCBIfam" id="TIGR00348">
    <property type="entry name" value="hsdR"/>
    <property type="match status" value="1"/>
</dbReference>
<dbReference type="InterPro" id="IPR055180">
    <property type="entry name" value="HsdR_RecA-like_helicase_dom_2"/>
</dbReference>
<dbReference type="Pfam" id="PF04313">
    <property type="entry name" value="HSDR_N"/>
    <property type="match status" value="1"/>
</dbReference>
<comment type="similarity">
    <text evidence="2 11">Belongs to the HsdR family.</text>
</comment>
<dbReference type="Pfam" id="PF18766">
    <property type="entry name" value="SWI2_SNF2"/>
    <property type="match status" value="1"/>
</dbReference>
<dbReference type="GO" id="GO:0005524">
    <property type="term" value="F:ATP binding"/>
    <property type="evidence" value="ECO:0007669"/>
    <property type="project" value="UniProtKB-KW"/>
</dbReference>
<evidence type="ECO:0000313" key="14">
    <source>
        <dbReference type="Proteomes" id="UP000325295"/>
    </source>
</evidence>
<dbReference type="Gene3D" id="3.40.50.300">
    <property type="entry name" value="P-loop containing nucleotide triphosphate hydrolases"/>
    <property type="match status" value="2"/>
</dbReference>
<dbReference type="EC" id="3.1.21.3" evidence="11"/>
<comment type="catalytic activity">
    <reaction evidence="1 11">
        <text>Endonucleolytic cleavage of DNA to give random double-stranded fragments with terminal 5'-phosphates, ATP is simultaneously hydrolyzed.</text>
        <dbReference type="EC" id="3.1.21.3"/>
    </reaction>
</comment>
<evidence type="ECO:0000256" key="7">
    <source>
        <dbReference type="ARBA" id="ARBA00022759"/>
    </source>
</evidence>
<evidence type="ECO:0000256" key="3">
    <source>
        <dbReference type="ARBA" id="ARBA00011296"/>
    </source>
</evidence>
<dbReference type="InterPro" id="IPR007409">
    <property type="entry name" value="Restrct_endonuc_type1_HsdR_N"/>
</dbReference>
<dbReference type="PROSITE" id="PS51192">
    <property type="entry name" value="HELICASE_ATP_BIND_1"/>
    <property type="match status" value="1"/>
</dbReference>
<dbReference type="InterPro" id="IPR051268">
    <property type="entry name" value="Type-I_R_enzyme_R_subunit"/>
</dbReference>
<evidence type="ECO:0000256" key="9">
    <source>
        <dbReference type="ARBA" id="ARBA00022840"/>
    </source>
</evidence>
<feature type="domain" description="Helicase ATP-binding" evidence="12">
    <location>
        <begin position="274"/>
        <end position="448"/>
    </location>
</feature>
<dbReference type="KEGG" id="lnn:F0161_06290"/>
<keyword evidence="5 11" id="KW-0547">Nucleotide-binding</keyword>
<evidence type="ECO:0000256" key="4">
    <source>
        <dbReference type="ARBA" id="ARBA00022722"/>
    </source>
</evidence>
<dbReference type="Pfam" id="PF12008">
    <property type="entry name" value="EcoR124_C"/>
    <property type="match status" value="1"/>
</dbReference>
<evidence type="ECO:0000313" key="13">
    <source>
        <dbReference type="EMBL" id="QER67503.1"/>
    </source>
</evidence>
<dbReference type="REBASE" id="334129">
    <property type="entry name" value="LneY15IP"/>
</dbReference>
<dbReference type="SMART" id="SM00487">
    <property type="entry name" value="DEXDc"/>
    <property type="match status" value="1"/>
</dbReference>
<dbReference type="GO" id="GO:0009307">
    <property type="term" value="P:DNA restriction-modification system"/>
    <property type="evidence" value="ECO:0007669"/>
    <property type="project" value="UniProtKB-KW"/>
</dbReference>
<dbReference type="Proteomes" id="UP000325295">
    <property type="component" value="Chromosome"/>
</dbReference>
<keyword evidence="9 11" id="KW-0067">ATP-binding</keyword>
<dbReference type="CDD" id="cd18800">
    <property type="entry name" value="SF2_C_EcoR124I-like"/>
    <property type="match status" value="1"/>
</dbReference>
<dbReference type="InterPro" id="IPR027417">
    <property type="entry name" value="P-loop_NTPase"/>
</dbReference>
<dbReference type="CDD" id="cd22332">
    <property type="entry name" value="HsdR_N"/>
    <property type="match status" value="1"/>
</dbReference>
<evidence type="ECO:0000256" key="8">
    <source>
        <dbReference type="ARBA" id="ARBA00022801"/>
    </source>
</evidence>
<comment type="function">
    <text evidence="11">Subunit R is required for both nuclease and ATPase activities, but not for modification.</text>
</comment>
<dbReference type="RefSeq" id="WP_150204053.1">
    <property type="nucleotide sequence ID" value="NZ_CP043939.1"/>
</dbReference>
<evidence type="ECO:0000256" key="11">
    <source>
        <dbReference type="RuleBase" id="RU364115"/>
    </source>
</evidence>
<dbReference type="Pfam" id="PF22679">
    <property type="entry name" value="T1R_D3-like"/>
    <property type="match status" value="1"/>
</dbReference>
<dbReference type="InterPro" id="IPR014001">
    <property type="entry name" value="Helicase_ATP-bd"/>
</dbReference>
<evidence type="ECO:0000256" key="10">
    <source>
        <dbReference type="ARBA" id="ARBA00023125"/>
    </source>
</evidence>
<evidence type="ECO:0000256" key="2">
    <source>
        <dbReference type="ARBA" id="ARBA00008598"/>
    </source>
</evidence>
<evidence type="ECO:0000256" key="6">
    <source>
        <dbReference type="ARBA" id="ARBA00022747"/>
    </source>
</evidence>